<dbReference type="AlphaFoldDB" id="A0A843V2M8"/>
<accession>A0A843V2M8</accession>
<sequence length="243" mass="27159">MKATQAHVANTAKWSEFALHSGQTFGAASQRCWTSTSSSVVSFLSCTSLPRGMPQAPVLLCTFVEIWLCKSCTLYMSWCVPLCFTDVCMISLARLRPVRGRRTWIKFVSGLTGLNEAFHHSWYQNKVREVEMADRRDWGGGGEDPEESTYHMIERIWESVTDIRMRMDQQAPIPLTAVPPVAEVPVAPVAPPPRVEVPYVAPVPPPVMAAEEPVCSFVFHGRVYDIPCEASARSWEADSNQVR</sequence>
<name>A0A843V2M8_COLES</name>
<evidence type="ECO:0000313" key="1">
    <source>
        <dbReference type="EMBL" id="MQL90361.1"/>
    </source>
</evidence>
<organism evidence="1 2">
    <name type="scientific">Colocasia esculenta</name>
    <name type="common">Wild taro</name>
    <name type="synonym">Arum esculentum</name>
    <dbReference type="NCBI Taxonomy" id="4460"/>
    <lineage>
        <taxon>Eukaryota</taxon>
        <taxon>Viridiplantae</taxon>
        <taxon>Streptophyta</taxon>
        <taxon>Embryophyta</taxon>
        <taxon>Tracheophyta</taxon>
        <taxon>Spermatophyta</taxon>
        <taxon>Magnoliopsida</taxon>
        <taxon>Liliopsida</taxon>
        <taxon>Araceae</taxon>
        <taxon>Aroideae</taxon>
        <taxon>Colocasieae</taxon>
        <taxon>Colocasia</taxon>
    </lineage>
</organism>
<evidence type="ECO:0000313" key="2">
    <source>
        <dbReference type="Proteomes" id="UP000652761"/>
    </source>
</evidence>
<dbReference type="Proteomes" id="UP000652761">
    <property type="component" value="Unassembled WGS sequence"/>
</dbReference>
<comment type="caution">
    <text evidence="1">The sequence shown here is derived from an EMBL/GenBank/DDBJ whole genome shotgun (WGS) entry which is preliminary data.</text>
</comment>
<reference evidence="1" key="1">
    <citation type="submission" date="2017-07" db="EMBL/GenBank/DDBJ databases">
        <title>Taro Niue Genome Assembly and Annotation.</title>
        <authorList>
            <person name="Atibalentja N."/>
            <person name="Keating K."/>
            <person name="Fields C.J."/>
        </authorList>
    </citation>
    <scope>NUCLEOTIDE SEQUENCE</scope>
    <source>
        <strain evidence="1">Niue_2</strain>
        <tissue evidence="1">Leaf</tissue>
    </source>
</reference>
<keyword evidence="2" id="KW-1185">Reference proteome</keyword>
<gene>
    <name evidence="1" type="ORF">Taro_022953</name>
</gene>
<dbReference type="EMBL" id="NMUH01001235">
    <property type="protein sequence ID" value="MQL90361.1"/>
    <property type="molecule type" value="Genomic_DNA"/>
</dbReference>
<protein>
    <submittedName>
        <fullName evidence="1">Uncharacterized protein</fullName>
    </submittedName>
</protein>
<proteinExistence type="predicted"/>